<dbReference type="SUPFAM" id="SSF56219">
    <property type="entry name" value="DNase I-like"/>
    <property type="match status" value="1"/>
</dbReference>
<dbReference type="Pfam" id="PF03372">
    <property type="entry name" value="Exo_endo_phos"/>
    <property type="match status" value="1"/>
</dbReference>
<feature type="signal peptide" evidence="1">
    <location>
        <begin position="1"/>
        <end position="26"/>
    </location>
</feature>
<evidence type="ECO:0000259" key="2">
    <source>
        <dbReference type="Pfam" id="PF03372"/>
    </source>
</evidence>
<keyword evidence="1" id="KW-0732">Signal</keyword>
<feature type="domain" description="Endonuclease/exonuclease/phosphatase" evidence="2">
    <location>
        <begin position="72"/>
        <end position="338"/>
    </location>
</feature>
<dbReference type="InterPro" id="IPR050410">
    <property type="entry name" value="CCR4/nocturin_mRNA_transcr"/>
</dbReference>
<organism evidence="3 4">
    <name type="scientific">Zasmidium cellare</name>
    <name type="common">Wine cellar mold</name>
    <name type="synonym">Racodium cellare</name>
    <dbReference type="NCBI Taxonomy" id="395010"/>
    <lineage>
        <taxon>Eukaryota</taxon>
        <taxon>Fungi</taxon>
        <taxon>Dikarya</taxon>
        <taxon>Ascomycota</taxon>
        <taxon>Pezizomycotina</taxon>
        <taxon>Dothideomycetes</taxon>
        <taxon>Dothideomycetidae</taxon>
        <taxon>Mycosphaerellales</taxon>
        <taxon>Mycosphaerellaceae</taxon>
        <taxon>Zasmidium</taxon>
    </lineage>
</organism>
<evidence type="ECO:0000256" key="1">
    <source>
        <dbReference type="SAM" id="SignalP"/>
    </source>
</evidence>
<proteinExistence type="predicted"/>
<sequence>MTRKVLRIGICMLHAFLLWQLTPAQATISPQNMADINVNTTGPVSFPLRIITHNTRYATSSPFKGEKPWPDRRPLIISELLHQTRFLDGQAAPAGSFICLQEVLHQQLQDILSGLNDSSDSEWQHIGIGREDGMQKGEYSPILYPTRIFKLLNFKNIWLSPTPDKPSKGWDAGSERILTIGVFENRHTGQRFMAANTHLDNEGSVAREKSVDLILETLEDVRREWAQVPYFLAGDFNSFPTQEAYKAMIASGQVADVYSLVPEALHFGDENTFTGFQPDTDEDKDGIGRIDFVWLGPKSAIAGEPGNREPGNRESCWIAKGYSVIPNVFDAGVFASDHRAVVADVVMR</sequence>
<gene>
    <name evidence="3" type="ORF">PRZ48_003881</name>
</gene>
<dbReference type="Proteomes" id="UP001305779">
    <property type="component" value="Unassembled WGS sequence"/>
</dbReference>
<name>A0ABR0EXN5_ZASCE</name>
<dbReference type="InterPro" id="IPR005135">
    <property type="entry name" value="Endo/exonuclease/phosphatase"/>
</dbReference>
<comment type="caution">
    <text evidence="3">The sequence shown here is derived from an EMBL/GenBank/DDBJ whole genome shotgun (WGS) entry which is preliminary data.</text>
</comment>
<protein>
    <recommendedName>
        <fullName evidence="2">Endonuclease/exonuclease/phosphatase domain-containing protein</fullName>
    </recommendedName>
</protein>
<dbReference type="PANTHER" id="PTHR12121:SF36">
    <property type="entry name" value="ENDONUCLEASE_EXONUCLEASE_PHOSPHATASE DOMAIN-CONTAINING PROTEIN"/>
    <property type="match status" value="1"/>
</dbReference>
<dbReference type="InterPro" id="IPR036691">
    <property type="entry name" value="Endo/exonu/phosph_ase_sf"/>
</dbReference>
<feature type="chain" id="PRO_5046261672" description="Endonuclease/exonuclease/phosphatase domain-containing protein" evidence="1">
    <location>
        <begin position="27"/>
        <end position="348"/>
    </location>
</feature>
<evidence type="ECO:0000313" key="3">
    <source>
        <dbReference type="EMBL" id="KAK4505916.1"/>
    </source>
</evidence>
<evidence type="ECO:0000313" key="4">
    <source>
        <dbReference type="Proteomes" id="UP001305779"/>
    </source>
</evidence>
<accession>A0ABR0EXN5</accession>
<dbReference type="CDD" id="cd09083">
    <property type="entry name" value="EEP-1"/>
    <property type="match status" value="1"/>
</dbReference>
<dbReference type="EMBL" id="JAXOVC010000002">
    <property type="protein sequence ID" value="KAK4505916.1"/>
    <property type="molecule type" value="Genomic_DNA"/>
</dbReference>
<reference evidence="3 4" key="1">
    <citation type="journal article" date="2023" name="G3 (Bethesda)">
        <title>A chromosome-level genome assembly of Zasmidium syzygii isolated from banana leaves.</title>
        <authorList>
            <person name="van Westerhoven A.C."/>
            <person name="Mehrabi R."/>
            <person name="Talebi R."/>
            <person name="Steentjes M.B.F."/>
            <person name="Corcolon B."/>
            <person name="Chong P.A."/>
            <person name="Kema G.H.J."/>
            <person name="Seidl M.F."/>
        </authorList>
    </citation>
    <scope>NUCLEOTIDE SEQUENCE [LARGE SCALE GENOMIC DNA]</scope>
    <source>
        <strain evidence="3 4">P124</strain>
    </source>
</reference>
<keyword evidence="4" id="KW-1185">Reference proteome</keyword>
<dbReference type="PANTHER" id="PTHR12121">
    <property type="entry name" value="CARBON CATABOLITE REPRESSOR PROTEIN 4"/>
    <property type="match status" value="1"/>
</dbReference>
<dbReference type="Gene3D" id="3.60.10.10">
    <property type="entry name" value="Endonuclease/exonuclease/phosphatase"/>
    <property type="match status" value="1"/>
</dbReference>